<evidence type="ECO:0000313" key="3">
    <source>
        <dbReference type="Proteomes" id="UP000243904"/>
    </source>
</evidence>
<evidence type="ECO:0000313" key="2">
    <source>
        <dbReference type="EMBL" id="SDR81797.1"/>
    </source>
</evidence>
<keyword evidence="1" id="KW-1133">Transmembrane helix</keyword>
<name>A0A1H1M538_9BRAD</name>
<keyword evidence="1" id="KW-0812">Transmembrane</keyword>
<feature type="transmembrane region" description="Helical" evidence="1">
    <location>
        <begin position="6"/>
        <end position="28"/>
    </location>
</feature>
<evidence type="ECO:0000256" key="1">
    <source>
        <dbReference type="SAM" id="Phobius"/>
    </source>
</evidence>
<feature type="transmembrane region" description="Helical" evidence="1">
    <location>
        <begin position="236"/>
        <end position="258"/>
    </location>
</feature>
<keyword evidence="1" id="KW-0472">Membrane</keyword>
<sequence>MKNLPVVSKLAIFGLLTICAGGAIWFLCRPDPPVWRLRTVFHIGTSVNPSSIIEGSPDLQGVVERYAIVVAFISTPIFRETIAEASKFEPASAALSKRLVFDTLRAHALNDYDIEIDLTAASAADCRAAYRTIADRIEQRHEELFDQDAKMLQTAIDDLRERSAQLQKWEDAKVQPGFQPSTDADSPKSNLWVTWNETREHLRQLEAAKAYMTKTTFPAENDVYVNGPLSNNSVRLSALAGLGIILFTLILALGLEIYPSKRRNTDI</sequence>
<reference evidence="3" key="1">
    <citation type="submission" date="2016-10" db="EMBL/GenBank/DDBJ databases">
        <authorList>
            <person name="Varghese N."/>
            <person name="Submissions S."/>
        </authorList>
    </citation>
    <scope>NUCLEOTIDE SEQUENCE [LARGE SCALE GENOMIC DNA]</scope>
    <source>
        <strain evidence="3">GAS369</strain>
    </source>
</reference>
<dbReference type="Proteomes" id="UP000243904">
    <property type="component" value="Chromosome I"/>
</dbReference>
<keyword evidence="3" id="KW-1185">Reference proteome</keyword>
<evidence type="ECO:0008006" key="4">
    <source>
        <dbReference type="Google" id="ProtNLM"/>
    </source>
</evidence>
<protein>
    <recommendedName>
        <fullName evidence="4">Polysaccharide chain length determinant N-terminal domain-containing protein</fullName>
    </recommendedName>
</protein>
<organism evidence="2 3">
    <name type="scientific">Bradyrhizobium canariense</name>
    <dbReference type="NCBI Taxonomy" id="255045"/>
    <lineage>
        <taxon>Bacteria</taxon>
        <taxon>Pseudomonadati</taxon>
        <taxon>Pseudomonadota</taxon>
        <taxon>Alphaproteobacteria</taxon>
        <taxon>Hyphomicrobiales</taxon>
        <taxon>Nitrobacteraceae</taxon>
        <taxon>Bradyrhizobium</taxon>
    </lineage>
</organism>
<accession>A0A1H1M538</accession>
<gene>
    <name evidence="2" type="ORF">SAMN05444158_0092</name>
</gene>
<proteinExistence type="predicted"/>
<dbReference type="AlphaFoldDB" id="A0A1H1M538"/>
<dbReference type="RefSeq" id="WP_146685919.1">
    <property type="nucleotide sequence ID" value="NZ_LT629750.1"/>
</dbReference>
<dbReference type="EMBL" id="LT629750">
    <property type="protein sequence ID" value="SDR81797.1"/>
    <property type="molecule type" value="Genomic_DNA"/>
</dbReference>